<evidence type="ECO:0000313" key="2">
    <source>
        <dbReference type="EMBL" id="PLV12573.1"/>
    </source>
</evidence>
<protein>
    <recommendedName>
        <fullName evidence="1">Restriction endonuclease type IV Mrr domain-containing protein</fullName>
    </recommendedName>
</protein>
<dbReference type="SUPFAM" id="SSF52980">
    <property type="entry name" value="Restriction endonuclease-like"/>
    <property type="match status" value="1"/>
</dbReference>
<comment type="caution">
    <text evidence="2">The sequence shown here is derived from an EMBL/GenBank/DDBJ whole genome shotgun (WGS) entry which is preliminary data.</text>
</comment>
<dbReference type="Pfam" id="PF04471">
    <property type="entry name" value="Mrr_cat"/>
    <property type="match status" value="1"/>
</dbReference>
<reference evidence="4 5" key="1">
    <citation type="submission" date="2017-12" db="EMBL/GenBank/DDBJ databases">
        <title>Detection of the carbapenemase gene blaVIM-5 in members of the Pseudomonas putida group isolated from polluted Nigerian wetlands.</title>
        <authorList>
            <person name="Adelowo O."/>
            <person name="Vollmers J."/>
            <person name="Maeusezahl I."/>
            <person name="Kaster A.-K."/>
            <person name="Mueller J.A."/>
        </authorList>
    </citation>
    <scope>NUCLEOTIDE SEQUENCE [LARGE SCALE GENOMIC DNA]</scope>
    <source>
        <strain evidence="3 4">MR119</strain>
        <strain evidence="2 5">MR144</strain>
    </source>
</reference>
<dbReference type="InterPro" id="IPR011856">
    <property type="entry name" value="tRNA_endonuc-like_dom_sf"/>
</dbReference>
<keyword evidence="4" id="KW-1185">Reference proteome</keyword>
<dbReference type="Proteomes" id="UP000234839">
    <property type="component" value="Unassembled WGS sequence"/>
</dbReference>
<evidence type="ECO:0000259" key="1">
    <source>
        <dbReference type="Pfam" id="PF04471"/>
    </source>
</evidence>
<feature type="domain" description="Restriction endonuclease type IV Mrr" evidence="1">
    <location>
        <begin position="34"/>
        <end position="145"/>
    </location>
</feature>
<evidence type="ECO:0000313" key="5">
    <source>
        <dbReference type="Proteomes" id="UP000234878"/>
    </source>
</evidence>
<organism evidence="2 5">
    <name type="scientific">Pseudomonas guariconensis</name>
    <dbReference type="NCBI Taxonomy" id="1288410"/>
    <lineage>
        <taxon>Bacteria</taxon>
        <taxon>Pseudomonadati</taxon>
        <taxon>Pseudomonadota</taxon>
        <taxon>Gammaproteobacteria</taxon>
        <taxon>Pseudomonadales</taxon>
        <taxon>Pseudomonadaceae</taxon>
        <taxon>Pseudomonas</taxon>
    </lineage>
</organism>
<dbReference type="GO" id="GO:0004519">
    <property type="term" value="F:endonuclease activity"/>
    <property type="evidence" value="ECO:0007669"/>
    <property type="project" value="InterPro"/>
</dbReference>
<dbReference type="EMBL" id="PJCP01000032">
    <property type="protein sequence ID" value="PLV20889.1"/>
    <property type="molecule type" value="Genomic_DNA"/>
</dbReference>
<dbReference type="GO" id="GO:0009307">
    <property type="term" value="P:DNA restriction-modification system"/>
    <property type="evidence" value="ECO:0007669"/>
    <property type="project" value="InterPro"/>
</dbReference>
<name>A0AAX0VQL6_9PSED</name>
<dbReference type="InterPro" id="IPR011335">
    <property type="entry name" value="Restrct_endonuc-II-like"/>
</dbReference>
<dbReference type="Proteomes" id="UP000234878">
    <property type="component" value="Unassembled WGS sequence"/>
</dbReference>
<dbReference type="GO" id="GO:0003677">
    <property type="term" value="F:DNA binding"/>
    <property type="evidence" value="ECO:0007669"/>
    <property type="project" value="InterPro"/>
</dbReference>
<dbReference type="EMBL" id="PJCQ01000036">
    <property type="protein sequence ID" value="PLV12573.1"/>
    <property type="molecule type" value="Genomic_DNA"/>
</dbReference>
<proteinExistence type="predicted"/>
<gene>
    <name evidence="2" type="ORF">CXG49_25405</name>
    <name evidence="3" type="ORF">CXG53_25210</name>
</gene>
<dbReference type="Gene3D" id="3.40.1350.10">
    <property type="match status" value="1"/>
</dbReference>
<dbReference type="InterPro" id="IPR007560">
    <property type="entry name" value="Restrct_endonuc_IV_Mrr"/>
</dbReference>
<evidence type="ECO:0000313" key="3">
    <source>
        <dbReference type="EMBL" id="PLV20889.1"/>
    </source>
</evidence>
<accession>A0AAX0VQL6</accession>
<sequence length="367" mass="41442">MAICPFVKFVNPFVPEYSKTTSIFKLNPKDIVKDWNGFEKFVAHLHEDGEVKVSHDQTLTGRSGATRQIDVVVEHTKGPYKYLTLIECKYWKESVKREQIDVLHASMLDLNASKGVFFTTKGFQRGALKYAESKGITLYKVRELTDQEWGHPGKIIDLYLHVLQPTLKSINPNIIRVSPTNSSHVTKAIDIPISLGADKGTCPIFSKHNKKYETLENLLDHYILEGLALAIKKPFLINGGEECTRYLVIPVNLHFEDPLIIKPHDIYLMIDQITLEVGVKVIQSRIYIDRSTNMKYALAVYDCITKQTFAVSEHTTNPYASWSLLAPNDDKTDTKAVTNGSVISVTVKGYFPPEEMSGLLPTQLQIN</sequence>
<evidence type="ECO:0000313" key="4">
    <source>
        <dbReference type="Proteomes" id="UP000234839"/>
    </source>
</evidence>
<dbReference type="AlphaFoldDB" id="A0AAX0VQL6"/>